<dbReference type="PRINTS" id="PR00420">
    <property type="entry name" value="RNGMNOXGNASE"/>
</dbReference>
<accession>A0ABY9HWI4</accession>
<comment type="cofactor">
    <cofactor evidence="1">
        <name>FAD</name>
        <dbReference type="ChEBI" id="CHEBI:57692"/>
    </cofactor>
</comment>
<keyword evidence="5" id="KW-0503">Monooxygenase</keyword>
<keyword evidence="6" id="KW-1185">Reference proteome</keyword>
<dbReference type="PANTHER" id="PTHR43004:SF19">
    <property type="entry name" value="BINDING MONOOXYGENASE, PUTATIVE (JCVI)-RELATED"/>
    <property type="match status" value="1"/>
</dbReference>
<keyword evidence="5" id="KW-0560">Oxidoreductase</keyword>
<reference evidence="5 6" key="1">
    <citation type="submission" date="2023-03" db="EMBL/GenBank/DDBJ databases">
        <title>Isolation and description of six Streptomyces strains from soil environments, able to metabolize different microbial glucans.</title>
        <authorList>
            <person name="Widen T."/>
            <person name="Larsbrink J."/>
        </authorList>
    </citation>
    <scope>NUCLEOTIDE SEQUENCE [LARGE SCALE GENOMIC DNA]</scope>
    <source>
        <strain evidence="5 6">Mut1</strain>
        <plasmid evidence="5 6">unnamed1</plasmid>
    </source>
</reference>
<dbReference type="SUPFAM" id="SSF51905">
    <property type="entry name" value="FAD/NAD(P)-binding domain"/>
    <property type="match status" value="1"/>
</dbReference>
<keyword evidence="2" id="KW-0285">Flavoprotein</keyword>
<evidence type="ECO:0000313" key="6">
    <source>
        <dbReference type="Proteomes" id="UP001239522"/>
    </source>
</evidence>
<gene>
    <name evidence="5" type="ORF">P8A18_33535</name>
</gene>
<dbReference type="EMBL" id="CP120998">
    <property type="protein sequence ID" value="WLQ38444.1"/>
    <property type="molecule type" value="Genomic_DNA"/>
</dbReference>
<dbReference type="Proteomes" id="UP001239522">
    <property type="component" value="Plasmid unnamed1"/>
</dbReference>
<keyword evidence="3" id="KW-0274">FAD</keyword>
<proteinExistence type="predicted"/>
<evidence type="ECO:0000256" key="2">
    <source>
        <dbReference type="ARBA" id="ARBA00022630"/>
    </source>
</evidence>
<organism evidence="5 6">
    <name type="scientific">Streptomyces castrisilvae</name>
    <dbReference type="NCBI Taxonomy" id="3033811"/>
    <lineage>
        <taxon>Bacteria</taxon>
        <taxon>Bacillati</taxon>
        <taxon>Actinomycetota</taxon>
        <taxon>Actinomycetes</taxon>
        <taxon>Kitasatosporales</taxon>
        <taxon>Streptomycetaceae</taxon>
        <taxon>Streptomyces</taxon>
    </lineage>
</organism>
<evidence type="ECO:0000256" key="3">
    <source>
        <dbReference type="ARBA" id="ARBA00022827"/>
    </source>
</evidence>
<protein>
    <submittedName>
        <fullName evidence="5">FAD-dependent monooxygenase</fullName>
    </submittedName>
</protein>
<sequence>MAAETETADVVIVGGGPVGLLLACELGMAGVRPVVLERLPEPSPEIKANGLIGQVVRFLDHRGLYERFDGVADAPQPVPGYLFGAIPLNLAALETNPMTVLPATQQRIEQVLRARAHELGVEIRAGHELTDLRQDEERVTAQVRHADGTYELRARHLVGCDGGRSTVRKRSGIDFVGEIGHDLVSRAAYATLPASMLDPETGELEVPGHGRLSPVFTFNRTPHGIFAFAALPDGNHRLLTLEWGAPPEGDERPLTIEDMRDSVRRVLGTDVPLTAPSGSGPHMLRRLVGRNTRLAERYRSGRVFVAGDAAHVHSAVGGPGLNLGLQDAANLGWKLAAHLQGWAPPGLLDSYHTERHAAGLRVFMHTQAQTALMTPGPEVTALRDLFGELLYSTDNIRRIADLLSGDDLRYPTTSAHPLAGHFAPDLALETGGGPARLAELMRTGRPVLLDLGGEPYPAQAAADWKDRVDIVAATCPEPPATALLVRPDGYVAWAANPDETSDEARDGLRRALAGWFG</sequence>
<dbReference type="Gene3D" id="3.50.50.60">
    <property type="entry name" value="FAD/NAD(P)-binding domain"/>
    <property type="match status" value="2"/>
</dbReference>
<dbReference type="InterPro" id="IPR050641">
    <property type="entry name" value="RIFMO-like"/>
</dbReference>
<dbReference type="GO" id="GO:0004497">
    <property type="term" value="F:monooxygenase activity"/>
    <property type="evidence" value="ECO:0007669"/>
    <property type="project" value="UniProtKB-KW"/>
</dbReference>
<evidence type="ECO:0000256" key="1">
    <source>
        <dbReference type="ARBA" id="ARBA00001974"/>
    </source>
</evidence>
<keyword evidence="5" id="KW-0614">Plasmid</keyword>
<dbReference type="PANTHER" id="PTHR43004">
    <property type="entry name" value="TRK SYSTEM POTASSIUM UPTAKE PROTEIN"/>
    <property type="match status" value="1"/>
</dbReference>
<dbReference type="Pfam" id="PF21274">
    <property type="entry name" value="Rng_hyd_C"/>
    <property type="match status" value="1"/>
</dbReference>
<name>A0ABY9HWI4_9ACTN</name>
<evidence type="ECO:0000259" key="4">
    <source>
        <dbReference type="Pfam" id="PF01494"/>
    </source>
</evidence>
<dbReference type="Gene3D" id="3.30.70.2450">
    <property type="match status" value="1"/>
</dbReference>
<geneLocation type="plasmid" evidence="5 6">
    <name>unnamed1</name>
</geneLocation>
<feature type="domain" description="FAD-binding" evidence="4">
    <location>
        <begin position="8"/>
        <end position="363"/>
    </location>
</feature>
<dbReference type="InterPro" id="IPR002938">
    <property type="entry name" value="FAD-bd"/>
</dbReference>
<evidence type="ECO:0000313" key="5">
    <source>
        <dbReference type="EMBL" id="WLQ38444.1"/>
    </source>
</evidence>
<dbReference type="Gene3D" id="3.40.30.120">
    <property type="match status" value="1"/>
</dbReference>
<dbReference type="InterPro" id="IPR036188">
    <property type="entry name" value="FAD/NAD-bd_sf"/>
</dbReference>
<dbReference type="Pfam" id="PF01494">
    <property type="entry name" value="FAD_binding_3"/>
    <property type="match status" value="1"/>
</dbReference>